<evidence type="ECO:0000313" key="2">
    <source>
        <dbReference type="EMBL" id="GBP40753.1"/>
    </source>
</evidence>
<proteinExistence type="predicted"/>
<comment type="caution">
    <text evidence="2">The sequence shown here is derived from an EMBL/GenBank/DDBJ whole genome shotgun (WGS) entry which is preliminary data.</text>
</comment>
<evidence type="ECO:0000313" key="3">
    <source>
        <dbReference type="Proteomes" id="UP000299102"/>
    </source>
</evidence>
<keyword evidence="3" id="KW-1185">Reference proteome</keyword>
<reference evidence="2 3" key="1">
    <citation type="journal article" date="2019" name="Commun. Biol.">
        <title>The bagworm genome reveals a unique fibroin gene that provides high tensile strength.</title>
        <authorList>
            <person name="Kono N."/>
            <person name="Nakamura H."/>
            <person name="Ohtoshi R."/>
            <person name="Tomita M."/>
            <person name="Numata K."/>
            <person name="Arakawa K."/>
        </authorList>
    </citation>
    <scope>NUCLEOTIDE SEQUENCE [LARGE SCALE GENOMIC DNA]</scope>
</reference>
<evidence type="ECO:0000256" key="1">
    <source>
        <dbReference type="SAM" id="MobiDB-lite"/>
    </source>
</evidence>
<gene>
    <name evidence="2" type="ORF">EVAR_26417_1</name>
</gene>
<feature type="compositionally biased region" description="Basic residues" evidence="1">
    <location>
        <begin position="188"/>
        <end position="202"/>
    </location>
</feature>
<sequence>MPKTRPLAEPTADKLRLPHASAPVPVGSLKTEIINSTTAPLILRINFIPYGQVMNSHCTFGNASTQWAMMGDYTHATDNNALAALPGVAGGRRVGQVGSPEAGGGDRSWVVITDKCIPIALDVHIGLAEGLMSACQHFAVAPGGGALVLAKILFSHGGCFNFPDQRRPPGGGCACAFSPPKAELSKTSVRRRPADKRDRRGKGPLSELLPTKL</sequence>
<name>A0A4C1VQ21_EUMVA</name>
<organism evidence="2 3">
    <name type="scientific">Eumeta variegata</name>
    <name type="common">Bagworm moth</name>
    <name type="synonym">Eumeta japonica</name>
    <dbReference type="NCBI Taxonomy" id="151549"/>
    <lineage>
        <taxon>Eukaryota</taxon>
        <taxon>Metazoa</taxon>
        <taxon>Ecdysozoa</taxon>
        <taxon>Arthropoda</taxon>
        <taxon>Hexapoda</taxon>
        <taxon>Insecta</taxon>
        <taxon>Pterygota</taxon>
        <taxon>Neoptera</taxon>
        <taxon>Endopterygota</taxon>
        <taxon>Lepidoptera</taxon>
        <taxon>Glossata</taxon>
        <taxon>Ditrysia</taxon>
        <taxon>Tineoidea</taxon>
        <taxon>Psychidae</taxon>
        <taxon>Oiketicinae</taxon>
        <taxon>Eumeta</taxon>
    </lineage>
</organism>
<dbReference type="EMBL" id="BGZK01000387">
    <property type="protein sequence ID" value="GBP40753.1"/>
    <property type="molecule type" value="Genomic_DNA"/>
</dbReference>
<accession>A0A4C1VQ21</accession>
<feature type="region of interest" description="Disordered" evidence="1">
    <location>
        <begin position="182"/>
        <end position="213"/>
    </location>
</feature>
<dbReference type="Proteomes" id="UP000299102">
    <property type="component" value="Unassembled WGS sequence"/>
</dbReference>
<dbReference type="AlphaFoldDB" id="A0A4C1VQ21"/>
<protein>
    <submittedName>
        <fullName evidence="2">Uncharacterized protein</fullName>
    </submittedName>
</protein>